<keyword evidence="1" id="KW-0808">Transferase</keyword>
<sequence>MLSLDEIRPYYPEQLHRFPRFMLREYLQYKILEILYESPFATDLCFLGGTCLRIVHGNRRFSEDLDFDNISLEEEAFKKVADEIQKGLQREGYRVELKTVMKGAWHCHIKFPGLLFDEGLSGHREEKILIQLDTEPQDFDYEPEQFLINRFEVFTTIRTTPLPLLMAQKLFAIINRERNKGRDFYDLIFLIGRGVKPNYPYLETKISIPDSKSLKEAVLDKCQQLNMEAMAKDVEPFLFDASDVQKVIRFEDVVQQYEF</sequence>
<evidence type="ECO:0000313" key="2">
    <source>
        <dbReference type="Proteomes" id="UP000184041"/>
    </source>
</evidence>
<keyword evidence="2" id="KW-1185">Reference proteome</keyword>
<dbReference type="InterPro" id="IPR014942">
    <property type="entry name" value="AbiEii"/>
</dbReference>
<organism evidence="1 2">
    <name type="scientific">Fodinibius roseus</name>
    <dbReference type="NCBI Taxonomy" id="1194090"/>
    <lineage>
        <taxon>Bacteria</taxon>
        <taxon>Pseudomonadati</taxon>
        <taxon>Balneolota</taxon>
        <taxon>Balneolia</taxon>
        <taxon>Balneolales</taxon>
        <taxon>Balneolaceae</taxon>
        <taxon>Fodinibius</taxon>
    </lineage>
</organism>
<accession>A0A1M5E1A3</accession>
<proteinExistence type="predicted"/>
<reference evidence="1 2" key="1">
    <citation type="submission" date="2016-11" db="EMBL/GenBank/DDBJ databases">
        <authorList>
            <person name="Jaros S."/>
            <person name="Januszkiewicz K."/>
            <person name="Wedrychowicz H."/>
        </authorList>
    </citation>
    <scope>NUCLEOTIDE SEQUENCE [LARGE SCALE GENOMIC DNA]</scope>
    <source>
        <strain evidence="1 2">DSM 21986</strain>
    </source>
</reference>
<dbReference type="AlphaFoldDB" id="A0A1M5E1A3"/>
<gene>
    <name evidence="1" type="ORF">SAMN05443144_11293</name>
</gene>
<dbReference type="STRING" id="1194090.SAMN05443144_11293"/>
<dbReference type="Gene3D" id="3.10.450.620">
    <property type="entry name" value="JHP933, nucleotidyltransferase-like core domain"/>
    <property type="match status" value="1"/>
</dbReference>
<dbReference type="Pfam" id="PF08843">
    <property type="entry name" value="AbiEii"/>
    <property type="match status" value="1"/>
</dbReference>
<dbReference type="EMBL" id="FQUS01000012">
    <property type="protein sequence ID" value="SHF72852.1"/>
    <property type="molecule type" value="Genomic_DNA"/>
</dbReference>
<protein>
    <submittedName>
        <fullName evidence="1">Nucleotidyl transferase AbiEii toxin, Type IV TA system</fullName>
    </submittedName>
</protein>
<dbReference type="OrthoDB" id="9780929at2"/>
<dbReference type="RefSeq" id="WP_073064598.1">
    <property type="nucleotide sequence ID" value="NZ_FQUS01000012.1"/>
</dbReference>
<dbReference type="GO" id="GO:0016740">
    <property type="term" value="F:transferase activity"/>
    <property type="evidence" value="ECO:0007669"/>
    <property type="project" value="UniProtKB-KW"/>
</dbReference>
<name>A0A1M5E1A3_9BACT</name>
<dbReference type="Proteomes" id="UP000184041">
    <property type="component" value="Unassembled WGS sequence"/>
</dbReference>
<evidence type="ECO:0000313" key="1">
    <source>
        <dbReference type="EMBL" id="SHF72852.1"/>
    </source>
</evidence>